<dbReference type="Gene3D" id="1.10.10.10">
    <property type="entry name" value="Winged helix-like DNA-binding domain superfamily/Winged helix DNA-binding domain"/>
    <property type="match status" value="1"/>
</dbReference>
<keyword evidence="2 5" id="KW-0238">DNA-binding</keyword>
<comment type="caution">
    <text evidence="5">The sequence shown here is derived from an EMBL/GenBank/DDBJ whole genome shotgun (WGS) entry which is preliminary data.</text>
</comment>
<name>A0A2T0MBJ8_9FLAO</name>
<evidence type="ECO:0000256" key="1">
    <source>
        <dbReference type="ARBA" id="ARBA00023015"/>
    </source>
</evidence>
<dbReference type="AlphaFoldDB" id="A0A2T0MBJ8"/>
<evidence type="ECO:0000259" key="4">
    <source>
        <dbReference type="PROSITE" id="PS51118"/>
    </source>
</evidence>
<dbReference type="RefSeq" id="WP_106147652.1">
    <property type="nucleotide sequence ID" value="NZ_PVYX01000002.1"/>
</dbReference>
<dbReference type="InterPro" id="IPR036388">
    <property type="entry name" value="WH-like_DNA-bd_sf"/>
</dbReference>
<evidence type="ECO:0000313" key="6">
    <source>
        <dbReference type="Proteomes" id="UP000237640"/>
    </source>
</evidence>
<evidence type="ECO:0000256" key="2">
    <source>
        <dbReference type="ARBA" id="ARBA00023125"/>
    </source>
</evidence>
<organism evidence="5 6">
    <name type="scientific">Flagellimonas meridianipacifica</name>
    <dbReference type="NCBI Taxonomy" id="1080225"/>
    <lineage>
        <taxon>Bacteria</taxon>
        <taxon>Pseudomonadati</taxon>
        <taxon>Bacteroidota</taxon>
        <taxon>Flavobacteriia</taxon>
        <taxon>Flavobacteriales</taxon>
        <taxon>Flavobacteriaceae</taxon>
        <taxon>Flagellimonas</taxon>
    </lineage>
</organism>
<evidence type="ECO:0000313" key="5">
    <source>
        <dbReference type="EMBL" id="PRX54869.1"/>
    </source>
</evidence>
<reference evidence="5 6" key="1">
    <citation type="submission" date="2018-03" db="EMBL/GenBank/DDBJ databases">
        <title>Genomic Encyclopedia of Archaeal and Bacterial Type Strains, Phase II (KMG-II): from individual species to whole genera.</title>
        <authorList>
            <person name="Goeker M."/>
        </authorList>
    </citation>
    <scope>NUCLEOTIDE SEQUENCE [LARGE SCALE GENOMIC DNA]</scope>
    <source>
        <strain evidence="5 6">DSM 25027</strain>
    </source>
</reference>
<dbReference type="PANTHER" id="PTHR33204:SF29">
    <property type="entry name" value="TRANSCRIPTIONAL REGULATOR"/>
    <property type="match status" value="1"/>
</dbReference>
<keyword evidence="6" id="KW-1185">Reference proteome</keyword>
<gene>
    <name evidence="5" type="ORF">CLV81_3273</name>
</gene>
<accession>A0A2T0MBJ8</accession>
<proteinExistence type="predicted"/>
<dbReference type="Pfam" id="PF01638">
    <property type="entry name" value="HxlR"/>
    <property type="match status" value="1"/>
</dbReference>
<dbReference type="OrthoDB" id="9797599at2"/>
<sequence>MIVEGKQKAYKVGELIFHCGTNATLHFIGGKWKSVIIWYLRNGEMRFSQLKKIMPDITEKMLSLQLKALETDGILNRKVFGTKPPLKVEYSLTAFGESFVPVIQKITDWGIAYAESKGKLIDID</sequence>
<dbReference type="PROSITE" id="PS51118">
    <property type="entry name" value="HTH_HXLR"/>
    <property type="match status" value="1"/>
</dbReference>
<dbReference type="InterPro" id="IPR002577">
    <property type="entry name" value="HTH_HxlR"/>
</dbReference>
<dbReference type="InterPro" id="IPR036390">
    <property type="entry name" value="WH_DNA-bd_sf"/>
</dbReference>
<dbReference type="GO" id="GO:0003677">
    <property type="term" value="F:DNA binding"/>
    <property type="evidence" value="ECO:0007669"/>
    <property type="project" value="UniProtKB-KW"/>
</dbReference>
<dbReference type="SUPFAM" id="SSF46785">
    <property type="entry name" value="Winged helix' DNA-binding domain"/>
    <property type="match status" value="1"/>
</dbReference>
<dbReference type="Proteomes" id="UP000237640">
    <property type="component" value="Unassembled WGS sequence"/>
</dbReference>
<feature type="domain" description="HTH hxlR-type" evidence="4">
    <location>
        <begin position="19"/>
        <end position="118"/>
    </location>
</feature>
<protein>
    <submittedName>
        <fullName evidence="5">DNA-binding HxlR family transcriptional regulator</fullName>
    </submittedName>
</protein>
<dbReference type="EMBL" id="PVYX01000002">
    <property type="protein sequence ID" value="PRX54869.1"/>
    <property type="molecule type" value="Genomic_DNA"/>
</dbReference>
<keyword evidence="3" id="KW-0804">Transcription</keyword>
<keyword evidence="1" id="KW-0805">Transcription regulation</keyword>
<evidence type="ECO:0000256" key="3">
    <source>
        <dbReference type="ARBA" id="ARBA00023163"/>
    </source>
</evidence>
<dbReference type="PANTHER" id="PTHR33204">
    <property type="entry name" value="TRANSCRIPTIONAL REGULATOR, MARR FAMILY"/>
    <property type="match status" value="1"/>
</dbReference>